<dbReference type="PANTHER" id="PTHR24221:SF261">
    <property type="entry name" value="GLUTATHIONE_L-CYSTEINE TRANSPORT SYSTEM ATP-BINDING_PERMEASE PROTEIN CYDD"/>
    <property type="match status" value="1"/>
</dbReference>
<evidence type="ECO:0000256" key="6">
    <source>
        <dbReference type="ARBA" id="ARBA00023136"/>
    </source>
</evidence>
<dbReference type="SMART" id="SM00382">
    <property type="entry name" value="AAA"/>
    <property type="match status" value="1"/>
</dbReference>
<evidence type="ECO:0000256" key="4">
    <source>
        <dbReference type="ARBA" id="ARBA00022840"/>
    </source>
</evidence>
<evidence type="ECO:0000256" key="7">
    <source>
        <dbReference type="SAM" id="Phobius"/>
    </source>
</evidence>
<dbReference type="EMBL" id="JBAWKS010000002">
    <property type="protein sequence ID" value="MEI4551671.1"/>
    <property type="molecule type" value="Genomic_DNA"/>
</dbReference>
<evidence type="ECO:0000256" key="2">
    <source>
        <dbReference type="ARBA" id="ARBA00022692"/>
    </source>
</evidence>
<keyword evidence="6 7" id="KW-0472">Membrane</keyword>
<dbReference type="Proteomes" id="UP001382455">
    <property type="component" value="Unassembled WGS sequence"/>
</dbReference>
<feature type="transmembrane region" description="Helical" evidence="7">
    <location>
        <begin position="299"/>
        <end position="318"/>
    </location>
</feature>
<proteinExistence type="predicted"/>
<dbReference type="Gene3D" id="1.20.1560.10">
    <property type="entry name" value="ABC transporter type 1, transmembrane domain"/>
    <property type="match status" value="1"/>
</dbReference>
<comment type="caution">
    <text evidence="9">The sequence shown here is derived from an EMBL/GenBank/DDBJ whole genome shotgun (WGS) entry which is preliminary data.</text>
</comment>
<evidence type="ECO:0000256" key="1">
    <source>
        <dbReference type="ARBA" id="ARBA00004651"/>
    </source>
</evidence>
<dbReference type="Pfam" id="PF00664">
    <property type="entry name" value="ABC_membrane"/>
    <property type="match status" value="1"/>
</dbReference>
<dbReference type="Pfam" id="PF00005">
    <property type="entry name" value="ABC_tran"/>
    <property type="match status" value="1"/>
</dbReference>
<keyword evidence="10" id="KW-1185">Reference proteome</keyword>
<dbReference type="SUPFAM" id="SSF90123">
    <property type="entry name" value="ABC transporter transmembrane region"/>
    <property type="match status" value="1"/>
</dbReference>
<evidence type="ECO:0000259" key="8">
    <source>
        <dbReference type="PROSITE" id="PS50929"/>
    </source>
</evidence>
<organism evidence="9 10">
    <name type="scientific">Pseudoalteromonas spongiae</name>
    <dbReference type="NCBI Taxonomy" id="298657"/>
    <lineage>
        <taxon>Bacteria</taxon>
        <taxon>Pseudomonadati</taxon>
        <taxon>Pseudomonadota</taxon>
        <taxon>Gammaproteobacteria</taxon>
        <taxon>Alteromonadales</taxon>
        <taxon>Pseudoalteromonadaceae</taxon>
        <taxon>Pseudoalteromonas</taxon>
    </lineage>
</organism>
<keyword evidence="2 7" id="KW-0812">Transmembrane</keyword>
<keyword evidence="4" id="KW-0067">ATP-binding</keyword>
<gene>
    <name evidence="9" type="ORF">WAE96_18485</name>
</gene>
<feature type="transmembrane region" description="Helical" evidence="7">
    <location>
        <begin position="81"/>
        <end position="100"/>
    </location>
</feature>
<dbReference type="PANTHER" id="PTHR24221">
    <property type="entry name" value="ATP-BINDING CASSETTE SUB-FAMILY B"/>
    <property type="match status" value="1"/>
</dbReference>
<sequence length="553" mass="62109">MIKHNHASTGDMEVAATELLHRQQQKVKNALLGVLALKSGAFLCQLTAFSAFSFLVARLLSRDASSLVMSHFFSVNTHYEWTLNVLVGALVSSLILNLFAHNRLMALQTSCLADLEAQLHGAFKQGQHALVRQHSHFYWQQLSTEHLHAIVKFISEFQLQKWLAVVAPLLLLGVIAYVNWFVFVILLVCLPVVPLFMIIIGKGTKHLHNTYFVAFERLGSMFANRLSNIELINVFSANRQQIQRLEQSSNTLNSSTMKVLQVAFLNQTVLDFFSTLSMALIAVYVGFNLLEEINLGPKLVFADGLFLLIAVPMMFSELKQLGNLYHQKAAAQVAASELASVLCNSQQSADVQQSPSIDWHDFQVVNTAVFAKHLFIERGQHIWLSAPSGAGKTLLFEALSKQRQASHETTQKVALLTQSPCILRGTVRDNLTLNNPLSDKALFAMLEKVELMAWYKNLKQGLNTPMDECPPLSGGEKQRLSLARLLLCDADLYLLDEPTAFLSDAQHQRLCRLIETVLKDKTVIWACHKPQSQRWFSHIWHINEFGEVLCHAN</sequence>
<accession>A0ABU8EXG1</accession>
<keyword evidence="3" id="KW-0547">Nucleotide-binding</keyword>
<dbReference type="InterPro" id="IPR017871">
    <property type="entry name" value="ABC_transporter-like_CS"/>
</dbReference>
<dbReference type="InterPro" id="IPR027417">
    <property type="entry name" value="P-loop_NTPase"/>
</dbReference>
<feature type="transmembrane region" description="Helical" evidence="7">
    <location>
        <begin position="264"/>
        <end position="287"/>
    </location>
</feature>
<dbReference type="SUPFAM" id="SSF52540">
    <property type="entry name" value="P-loop containing nucleoside triphosphate hydrolases"/>
    <property type="match status" value="1"/>
</dbReference>
<evidence type="ECO:0000313" key="10">
    <source>
        <dbReference type="Proteomes" id="UP001382455"/>
    </source>
</evidence>
<feature type="domain" description="ABC transmembrane type-1" evidence="8">
    <location>
        <begin position="162"/>
        <end position="330"/>
    </location>
</feature>
<feature type="transmembrane region" description="Helical" evidence="7">
    <location>
        <begin position="30"/>
        <end position="61"/>
    </location>
</feature>
<reference evidence="9 10" key="1">
    <citation type="submission" date="2023-12" db="EMBL/GenBank/DDBJ databases">
        <title>Friends and Foes: Symbiotic and Algicidal bacterial influence on Karenia brevis blooms.</title>
        <authorList>
            <person name="Fei C."/>
            <person name="Mohamed A.R."/>
            <person name="Booker A."/>
            <person name="Arshad M."/>
            <person name="Klass S."/>
            <person name="Ahn S."/>
            <person name="Gilbert P.M."/>
            <person name="Heil C.A."/>
            <person name="Martinez J.M."/>
            <person name="Amin S.A."/>
        </authorList>
    </citation>
    <scope>NUCLEOTIDE SEQUENCE [LARGE SCALE GENOMIC DNA]</scope>
    <source>
        <strain evidence="9 10">CE15</strain>
    </source>
</reference>
<evidence type="ECO:0000256" key="5">
    <source>
        <dbReference type="ARBA" id="ARBA00022989"/>
    </source>
</evidence>
<feature type="transmembrane region" description="Helical" evidence="7">
    <location>
        <begin position="184"/>
        <end position="201"/>
    </location>
</feature>
<protein>
    <submittedName>
        <fullName evidence="9">ABC transporter transmembrane domain-containing protein</fullName>
    </submittedName>
</protein>
<dbReference type="PROSITE" id="PS00211">
    <property type="entry name" value="ABC_TRANSPORTER_1"/>
    <property type="match status" value="1"/>
</dbReference>
<dbReference type="Gene3D" id="3.40.50.300">
    <property type="entry name" value="P-loop containing nucleotide triphosphate hydrolases"/>
    <property type="match status" value="1"/>
</dbReference>
<keyword evidence="5 7" id="KW-1133">Transmembrane helix</keyword>
<dbReference type="InterPro" id="IPR003439">
    <property type="entry name" value="ABC_transporter-like_ATP-bd"/>
</dbReference>
<dbReference type="InterPro" id="IPR036640">
    <property type="entry name" value="ABC1_TM_sf"/>
</dbReference>
<dbReference type="InterPro" id="IPR039421">
    <property type="entry name" value="Type_1_exporter"/>
</dbReference>
<name>A0ABU8EXG1_9GAMM</name>
<comment type="subcellular location">
    <subcellularLocation>
        <location evidence="1">Cell membrane</location>
        <topology evidence="1">Multi-pass membrane protein</topology>
    </subcellularLocation>
</comment>
<evidence type="ECO:0000313" key="9">
    <source>
        <dbReference type="EMBL" id="MEI4551671.1"/>
    </source>
</evidence>
<dbReference type="InterPro" id="IPR003593">
    <property type="entry name" value="AAA+_ATPase"/>
</dbReference>
<dbReference type="InterPro" id="IPR011527">
    <property type="entry name" value="ABC1_TM_dom"/>
</dbReference>
<evidence type="ECO:0000256" key="3">
    <source>
        <dbReference type="ARBA" id="ARBA00022741"/>
    </source>
</evidence>
<dbReference type="PROSITE" id="PS50929">
    <property type="entry name" value="ABC_TM1F"/>
    <property type="match status" value="1"/>
</dbReference>
<dbReference type="RefSeq" id="WP_336436611.1">
    <property type="nucleotide sequence ID" value="NZ_JBAWKS010000002.1"/>
</dbReference>